<protein>
    <recommendedName>
        <fullName evidence="1">Alpha-L-glutamate ligase-related protein ATP-grasp domain-containing protein</fullName>
    </recommendedName>
</protein>
<evidence type="ECO:0000313" key="3">
    <source>
        <dbReference type="Proteomes" id="UP000186336"/>
    </source>
</evidence>
<organism evidence="2 3">
    <name type="scientific">Tateyamaria omphalii</name>
    <dbReference type="NCBI Taxonomy" id="299262"/>
    <lineage>
        <taxon>Bacteria</taxon>
        <taxon>Pseudomonadati</taxon>
        <taxon>Pseudomonadota</taxon>
        <taxon>Alphaproteobacteria</taxon>
        <taxon>Rhodobacterales</taxon>
        <taxon>Roseobacteraceae</taxon>
        <taxon>Tateyamaria</taxon>
    </lineage>
</organism>
<dbReference type="AlphaFoldDB" id="A0A1P8MQZ5"/>
<evidence type="ECO:0000259" key="1">
    <source>
        <dbReference type="Pfam" id="PF14397"/>
    </source>
</evidence>
<feature type="domain" description="Alpha-L-glutamate ligase-related protein ATP-grasp" evidence="1">
    <location>
        <begin position="101"/>
        <end position="360"/>
    </location>
</feature>
<proteinExistence type="predicted"/>
<dbReference type="Pfam" id="PF14397">
    <property type="entry name" value="ATPgrasp_ST"/>
    <property type="match status" value="1"/>
</dbReference>
<dbReference type="EMBL" id="CP019312">
    <property type="protein sequence ID" value="APX10413.1"/>
    <property type="molecule type" value="Genomic_DNA"/>
</dbReference>
<dbReference type="OrthoDB" id="8736147at2"/>
<accession>A0A1P8MQZ5</accession>
<gene>
    <name evidence="2" type="ORF">BWR18_00880</name>
</gene>
<sequence length="395" mass="43159">MEQTAPKALLAAPANPIPPAPQMIVDVARAHGVSPFRQMREMWALRRGQSRMRADEYHTSGVYDPALSMDEKKTFVGEMGSFKLNNRLSPLDLTPMRAFIRDKAMYAALLERLGARTTHTQAMVHPNRTCGTIPVLRDPQAVVAFLKTDAEYPLFGKPCEGSKSVGSALITGLEGDMLRLGNGREVDLQGFAHELVEDYPEGFILQSAVQQHPDMTAITGPAVGTLRVVTLRDEHGPKVLYSLWKLPSPSAMSDNFWQAGSMVAQVGDDGVVSRCKRGTGLAAEWIDTHPVSGQPIVGAQIPHWDAVQKLAMDNHMLFPDFGVFGWDIAIDAGGPLVIECNANPFHMLYQLATGEGVLNARHMPQFDAAIACSAAIKSRRIETEKARKKAGDLPR</sequence>
<dbReference type="InterPro" id="IPR039523">
    <property type="entry name" value="RimK-rel_E_lig_ATP-grasp"/>
</dbReference>
<name>A0A1P8MQZ5_9RHOB</name>
<keyword evidence="3" id="KW-1185">Reference proteome</keyword>
<evidence type="ECO:0000313" key="2">
    <source>
        <dbReference type="EMBL" id="APX10413.1"/>
    </source>
</evidence>
<dbReference type="RefSeq" id="WP_076626269.1">
    <property type="nucleotide sequence ID" value="NZ_CP019312.1"/>
</dbReference>
<dbReference type="SUPFAM" id="SSF56059">
    <property type="entry name" value="Glutathione synthetase ATP-binding domain-like"/>
    <property type="match status" value="1"/>
</dbReference>
<reference evidence="2 3" key="1">
    <citation type="submission" date="2017-01" db="EMBL/GenBank/DDBJ databases">
        <title>Complete genome of Tateyamaria omphalii DOK1-4 isolated from seawater in Dokdo.</title>
        <authorList>
            <person name="Kim J.H."/>
            <person name="Chi W.-J."/>
        </authorList>
    </citation>
    <scope>NUCLEOTIDE SEQUENCE [LARGE SCALE GENOMIC DNA]</scope>
    <source>
        <strain evidence="2 3">DOK1-4</strain>
    </source>
</reference>
<dbReference type="Proteomes" id="UP000186336">
    <property type="component" value="Chromosome"/>
</dbReference>
<dbReference type="STRING" id="299262.BWR18_00880"/>
<dbReference type="KEGG" id="tom:BWR18_00880"/>